<feature type="binding site" evidence="2">
    <location>
        <begin position="222"/>
        <end position="223"/>
    </location>
    <ligand>
        <name>ATP</name>
        <dbReference type="ChEBI" id="CHEBI:30616"/>
    </ligand>
</feature>
<dbReference type="Proteomes" id="UP000260793">
    <property type="component" value="Unassembled WGS sequence"/>
</dbReference>
<feature type="domain" description="Fido" evidence="4">
    <location>
        <begin position="100"/>
        <end position="244"/>
    </location>
</feature>
<dbReference type="Pfam" id="PF21247">
    <property type="entry name" value="Fic-like_C"/>
    <property type="match status" value="1"/>
</dbReference>
<dbReference type="InterPro" id="IPR040198">
    <property type="entry name" value="Fido_containing"/>
</dbReference>
<accession>A0A3E4LLC5</accession>
<dbReference type="SUPFAM" id="SSF140931">
    <property type="entry name" value="Fic-like"/>
    <property type="match status" value="1"/>
</dbReference>
<feature type="site" description="Important for autoinhibition of adenylyltransferase activity" evidence="3">
    <location>
        <position position="56"/>
    </location>
</feature>
<gene>
    <name evidence="5" type="ORF">DXD17_10365</name>
</gene>
<dbReference type="EMBL" id="QSQN01000028">
    <property type="protein sequence ID" value="RGK38223.1"/>
    <property type="molecule type" value="Genomic_DNA"/>
</dbReference>
<organism evidence="5 6">
    <name type="scientific">[Ruminococcus] lactaris</name>
    <dbReference type="NCBI Taxonomy" id="46228"/>
    <lineage>
        <taxon>Bacteria</taxon>
        <taxon>Bacillati</taxon>
        <taxon>Bacillota</taxon>
        <taxon>Clostridia</taxon>
        <taxon>Lachnospirales</taxon>
        <taxon>Lachnospiraceae</taxon>
        <taxon>Mediterraneibacter</taxon>
    </lineage>
</organism>
<dbReference type="RefSeq" id="WP_117688392.1">
    <property type="nucleotide sequence ID" value="NZ_DXNI01000012.1"/>
</dbReference>
<dbReference type="GO" id="GO:0005524">
    <property type="term" value="F:ATP binding"/>
    <property type="evidence" value="ECO:0007669"/>
    <property type="project" value="UniProtKB-KW"/>
</dbReference>
<keyword evidence="2" id="KW-0547">Nucleotide-binding</keyword>
<dbReference type="PANTHER" id="PTHR13504">
    <property type="entry name" value="FIDO DOMAIN-CONTAINING PROTEIN DDB_G0283145"/>
    <property type="match status" value="1"/>
</dbReference>
<comment type="caution">
    <text evidence="5">The sequence shown here is derived from an EMBL/GenBank/DDBJ whole genome shotgun (WGS) entry which is preliminary data.</text>
</comment>
<dbReference type="AlphaFoldDB" id="A0A3E4LLC5"/>
<dbReference type="InterPro" id="IPR036597">
    <property type="entry name" value="Fido-like_dom_sf"/>
</dbReference>
<reference evidence="5 6" key="1">
    <citation type="submission" date="2018-08" db="EMBL/GenBank/DDBJ databases">
        <title>A genome reference for cultivated species of the human gut microbiota.</title>
        <authorList>
            <person name="Zou Y."/>
            <person name="Xue W."/>
            <person name="Luo G."/>
        </authorList>
    </citation>
    <scope>NUCLEOTIDE SEQUENCE [LARGE SCALE GENOMIC DNA]</scope>
    <source>
        <strain evidence="5 6">TF11-7</strain>
    </source>
</reference>
<dbReference type="InterPro" id="IPR003812">
    <property type="entry name" value="Fido"/>
</dbReference>
<evidence type="ECO:0000313" key="6">
    <source>
        <dbReference type="Proteomes" id="UP000260793"/>
    </source>
</evidence>
<evidence type="ECO:0000313" key="5">
    <source>
        <dbReference type="EMBL" id="RGK38223.1"/>
    </source>
</evidence>
<sequence length="330" mass="38570">MADYTPPFTITNTMLDCVASISEKIGKMSALKNLEAKPHLRKNNRIRSIYSSLRIEANSLSIGQVRDVISGQLVLGEQQEIQEVKNAYEAYAQISVINPYDIEELKRIHAIMTKYLVDESGCFRHGEEGVFNGEQCIFMAPPARLVPQLIDELFAWMNRVQGEVHPLILASVFHYEFVFIHPFSDGNGRMARLWHTYLLSKWKSVFQYIPIESQIEKFQDEYYNAIAKCHINRDSNIFIEFMLKQIDKILEEILLRADEQDEHVTEYVKKLLNVMEYEVPYTSTVLMEKLGLKSKETFRKNYMNPAMELQLVQMTIPEKPKSRNQRYIRR</sequence>
<dbReference type="PANTHER" id="PTHR13504:SF38">
    <property type="entry name" value="FIDO DOMAIN-CONTAINING PROTEIN"/>
    <property type="match status" value="1"/>
</dbReference>
<evidence type="ECO:0000256" key="2">
    <source>
        <dbReference type="PIRSR" id="PIRSR640198-2"/>
    </source>
</evidence>
<feature type="active site" evidence="1">
    <location>
        <position position="181"/>
    </location>
</feature>
<evidence type="ECO:0000256" key="3">
    <source>
        <dbReference type="PIRSR" id="PIRSR640198-3"/>
    </source>
</evidence>
<keyword evidence="2" id="KW-0067">ATP-binding</keyword>
<proteinExistence type="predicted"/>
<evidence type="ECO:0000259" key="4">
    <source>
        <dbReference type="PROSITE" id="PS51459"/>
    </source>
</evidence>
<dbReference type="Pfam" id="PF02661">
    <property type="entry name" value="Fic"/>
    <property type="match status" value="1"/>
</dbReference>
<dbReference type="InterPro" id="IPR049514">
    <property type="entry name" value="Fic-like_C"/>
</dbReference>
<name>A0A3E4LLC5_9FIRM</name>
<dbReference type="Gene3D" id="1.10.3290.10">
    <property type="entry name" value="Fido-like domain"/>
    <property type="match status" value="1"/>
</dbReference>
<dbReference type="PROSITE" id="PS51459">
    <property type="entry name" value="FIDO"/>
    <property type="match status" value="1"/>
</dbReference>
<evidence type="ECO:0000256" key="1">
    <source>
        <dbReference type="PIRSR" id="PIRSR640198-1"/>
    </source>
</evidence>
<protein>
    <submittedName>
        <fullName evidence="5">Fic family protein</fullName>
    </submittedName>
</protein>
<feature type="binding site" evidence="2">
    <location>
        <begin position="185"/>
        <end position="192"/>
    </location>
    <ligand>
        <name>ATP</name>
        <dbReference type="ChEBI" id="CHEBI:30616"/>
    </ligand>
</feature>